<keyword evidence="4" id="KW-1185">Reference proteome</keyword>
<name>A0ABS9ZZA0_9SPHI</name>
<feature type="domain" description="THUMP-like" evidence="1">
    <location>
        <begin position="324"/>
        <end position="380"/>
    </location>
</feature>
<evidence type="ECO:0000259" key="1">
    <source>
        <dbReference type="Pfam" id="PF18096"/>
    </source>
</evidence>
<dbReference type="Pfam" id="PF18096">
    <property type="entry name" value="Thump_like"/>
    <property type="match status" value="1"/>
</dbReference>
<dbReference type="SUPFAM" id="SSF53335">
    <property type="entry name" value="S-adenosyl-L-methionine-dependent methyltransferases"/>
    <property type="match status" value="1"/>
</dbReference>
<dbReference type="Proteomes" id="UP001165460">
    <property type="component" value="Unassembled WGS sequence"/>
</dbReference>
<reference evidence="3" key="1">
    <citation type="submission" date="2022-03" db="EMBL/GenBank/DDBJ databases">
        <authorList>
            <person name="Woo C.Y."/>
        </authorList>
    </citation>
    <scope>NUCLEOTIDE SEQUENCE</scope>
    <source>
        <strain evidence="3">CYS-01</strain>
    </source>
</reference>
<keyword evidence="3" id="KW-0489">Methyltransferase</keyword>
<proteinExistence type="predicted"/>
<feature type="domain" description="PG-1098 ferredoxin-like" evidence="2">
    <location>
        <begin position="280"/>
        <end position="322"/>
    </location>
</feature>
<dbReference type="GO" id="GO:0008168">
    <property type="term" value="F:methyltransferase activity"/>
    <property type="evidence" value="ECO:0007669"/>
    <property type="project" value="UniProtKB-KW"/>
</dbReference>
<dbReference type="InterPro" id="IPR041497">
    <property type="entry name" value="Thump-like"/>
</dbReference>
<evidence type="ECO:0000259" key="2">
    <source>
        <dbReference type="Pfam" id="PF22013"/>
    </source>
</evidence>
<dbReference type="CDD" id="cd02440">
    <property type="entry name" value="AdoMet_MTases"/>
    <property type="match status" value="1"/>
</dbReference>
<dbReference type="Pfam" id="PF22013">
    <property type="entry name" value="PG_1098_Fer"/>
    <property type="match status" value="1"/>
</dbReference>
<evidence type="ECO:0000313" key="3">
    <source>
        <dbReference type="EMBL" id="MCJ0743614.1"/>
    </source>
</evidence>
<dbReference type="GO" id="GO:0032259">
    <property type="term" value="P:methylation"/>
    <property type="evidence" value="ECO:0007669"/>
    <property type="project" value="UniProtKB-KW"/>
</dbReference>
<organism evidence="3 4">
    <name type="scientific">Pedobacter montanisoli</name>
    <dbReference type="NCBI Taxonomy" id="2923277"/>
    <lineage>
        <taxon>Bacteria</taxon>
        <taxon>Pseudomonadati</taxon>
        <taxon>Bacteroidota</taxon>
        <taxon>Sphingobacteriia</taxon>
        <taxon>Sphingobacteriales</taxon>
        <taxon>Sphingobacteriaceae</taxon>
        <taxon>Pedobacter</taxon>
    </lineage>
</organism>
<protein>
    <submittedName>
        <fullName evidence="3">Class I SAM-dependent methyltransferase</fullName>
    </submittedName>
</protein>
<dbReference type="RefSeq" id="WP_243362855.1">
    <property type="nucleotide sequence ID" value="NZ_JALGBH010000002.1"/>
</dbReference>
<keyword evidence="3" id="KW-0808">Transferase</keyword>
<accession>A0ABS9ZZA0</accession>
<comment type="caution">
    <text evidence="3">The sequence shown here is derived from an EMBL/GenBank/DDBJ whole genome shotgun (WGS) entry which is preliminary data.</text>
</comment>
<dbReference type="InterPro" id="IPR029063">
    <property type="entry name" value="SAM-dependent_MTases_sf"/>
</dbReference>
<sequence length="394" mass="44723">MNKYILDEVVQHFINEHLNKDVNKIALSKPVFDHINNSELANQITAKKKSAHKLPTWFHTNYIYYPALLSIEQCSSEPTAIYKSGLVKGSGLIDLTAGFGVDSFFFSKKADKVISCEINEELAEINAYNAKLLRADNIKVLNTDGIAYLEDCEQVFDTIYIDPARRNQNNKVFMLKDCSPDVVQHHALLLAKGNRIIIKTAPLLDIIAGLNELKNVSEIHILSVKNECKELLWVLDKNADSSAIKITCATLNDQGTKYFSFNLHEQQTTVEYADIHVNGYLYEPDVALLKSGAFNLIGLKYGLNKLHAQSHLYFSEEAKPDFAGRIFKIEKILKVNELKKEKDLQGNVIVRNFPDKAESLAKKYKIKPHQTQFLIFTQDTEGYKVIDAKIIQHY</sequence>
<evidence type="ECO:0000313" key="4">
    <source>
        <dbReference type="Proteomes" id="UP001165460"/>
    </source>
</evidence>
<gene>
    <name evidence="3" type="ORF">MMF97_12905</name>
</gene>
<dbReference type="InterPro" id="IPR054168">
    <property type="entry name" value="PG_1098_Fer"/>
</dbReference>
<dbReference type="Gene3D" id="3.40.50.150">
    <property type="entry name" value="Vaccinia Virus protein VP39"/>
    <property type="match status" value="1"/>
</dbReference>
<dbReference type="Gene3D" id="1.10.10.1110">
    <property type="entry name" value="Methyltransferase PG1098, N-terminal domain"/>
    <property type="match status" value="1"/>
</dbReference>
<dbReference type="EMBL" id="JALGBH010000002">
    <property type="protein sequence ID" value="MCJ0743614.1"/>
    <property type="molecule type" value="Genomic_DNA"/>
</dbReference>